<accession>A0AAV7V9B5</accession>
<feature type="region of interest" description="Disordered" evidence="1">
    <location>
        <begin position="168"/>
        <end position="193"/>
    </location>
</feature>
<dbReference type="Proteomes" id="UP001066276">
    <property type="component" value="Chromosome 2_1"/>
</dbReference>
<name>A0AAV7V9B5_PLEWA</name>
<dbReference type="EMBL" id="JANPWB010000003">
    <property type="protein sequence ID" value="KAJ1197006.1"/>
    <property type="molecule type" value="Genomic_DNA"/>
</dbReference>
<feature type="region of interest" description="Disordered" evidence="1">
    <location>
        <begin position="1"/>
        <end position="146"/>
    </location>
</feature>
<reference evidence="2" key="1">
    <citation type="journal article" date="2022" name="bioRxiv">
        <title>Sequencing and chromosome-scale assembly of the giantPleurodeles waltlgenome.</title>
        <authorList>
            <person name="Brown T."/>
            <person name="Elewa A."/>
            <person name="Iarovenko S."/>
            <person name="Subramanian E."/>
            <person name="Araus A.J."/>
            <person name="Petzold A."/>
            <person name="Susuki M."/>
            <person name="Suzuki K.-i.T."/>
            <person name="Hayashi T."/>
            <person name="Toyoda A."/>
            <person name="Oliveira C."/>
            <person name="Osipova E."/>
            <person name="Leigh N.D."/>
            <person name="Simon A."/>
            <person name="Yun M.H."/>
        </authorList>
    </citation>
    <scope>NUCLEOTIDE SEQUENCE</scope>
    <source>
        <strain evidence="2">20211129_DDA</strain>
        <tissue evidence="2">Liver</tissue>
    </source>
</reference>
<evidence type="ECO:0000313" key="3">
    <source>
        <dbReference type="Proteomes" id="UP001066276"/>
    </source>
</evidence>
<dbReference type="AlphaFoldDB" id="A0AAV7V9B5"/>
<protein>
    <submittedName>
        <fullName evidence="2">Uncharacterized protein</fullName>
    </submittedName>
</protein>
<evidence type="ECO:0000256" key="1">
    <source>
        <dbReference type="SAM" id="MobiDB-lite"/>
    </source>
</evidence>
<comment type="caution">
    <text evidence="2">The sequence shown here is derived from an EMBL/GenBank/DDBJ whole genome shotgun (WGS) entry which is preliminary data.</text>
</comment>
<evidence type="ECO:0000313" key="2">
    <source>
        <dbReference type="EMBL" id="KAJ1197006.1"/>
    </source>
</evidence>
<organism evidence="2 3">
    <name type="scientific">Pleurodeles waltl</name>
    <name type="common">Iberian ribbed newt</name>
    <dbReference type="NCBI Taxonomy" id="8319"/>
    <lineage>
        <taxon>Eukaryota</taxon>
        <taxon>Metazoa</taxon>
        <taxon>Chordata</taxon>
        <taxon>Craniata</taxon>
        <taxon>Vertebrata</taxon>
        <taxon>Euteleostomi</taxon>
        <taxon>Amphibia</taxon>
        <taxon>Batrachia</taxon>
        <taxon>Caudata</taxon>
        <taxon>Salamandroidea</taxon>
        <taxon>Salamandridae</taxon>
        <taxon>Pleurodelinae</taxon>
        <taxon>Pleurodeles</taxon>
    </lineage>
</organism>
<sequence>MGTPRPLPSDFVGRAPPGGPLTPSERQESPGLRQSPRPAHRTVAPAGLHGGGASNLALAARGSARPRSSSSQSPAPSSDLRGPVRGPTRGRLQLSRSAGNQRRAAPRGSLRHVSAFSGAPSPPQGSRPEGGSSHCPNRGTSAARASPILLSGRAAAVLAECRAAPSLGSPARMERQAASPRVRRHGTGACGRV</sequence>
<proteinExistence type="predicted"/>
<gene>
    <name evidence="2" type="ORF">NDU88_000869</name>
</gene>
<feature type="compositionally biased region" description="Low complexity" evidence="1">
    <location>
        <begin position="59"/>
        <end position="78"/>
    </location>
</feature>
<keyword evidence="3" id="KW-1185">Reference proteome</keyword>